<keyword evidence="2" id="KW-0862">Zinc</keyword>
<evidence type="ECO:0000313" key="5">
    <source>
        <dbReference type="EMBL" id="KAL3265869.1"/>
    </source>
</evidence>
<dbReference type="AlphaFoldDB" id="A0ABD2MHN1"/>
<evidence type="ECO:0000256" key="3">
    <source>
        <dbReference type="PROSITE-ProRule" id="PRU00175"/>
    </source>
</evidence>
<name>A0ABD2MHN1_9CUCU</name>
<gene>
    <name evidence="5" type="ORF">HHI36_010063</name>
</gene>
<keyword evidence="1 3" id="KW-0479">Metal-binding</keyword>
<comment type="caution">
    <text evidence="5">The sequence shown here is derived from an EMBL/GenBank/DDBJ whole genome shotgun (WGS) entry which is preliminary data.</text>
</comment>
<evidence type="ECO:0000256" key="1">
    <source>
        <dbReference type="ARBA" id="ARBA00022771"/>
    </source>
</evidence>
<dbReference type="GO" id="GO:0008270">
    <property type="term" value="F:zinc ion binding"/>
    <property type="evidence" value="ECO:0007669"/>
    <property type="project" value="UniProtKB-KW"/>
</dbReference>
<dbReference type="Proteomes" id="UP001516400">
    <property type="component" value="Unassembled WGS sequence"/>
</dbReference>
<evidence type="ECO:0000313" key="6">
    <source>
        <dbReference type="Proteomes" id="UP001516400"/>
    </source>
</evidence>
<organism evidence="5 6">
    <name type="scientific">Cryptolaemus montrouzieri</name>
    <dbReference type="NCBI Taxonomy" id="559131"/>
    <lineage>
        <taxon>Eukaryota</taxon>
        <taxon>Metazoa</taxon>
        <taxon>Ecdysozoa</taxon>
        <taxon>Arthropoda</taxon>
        <taxon>Hexapoda</taxon>
        <taxon>Insecta</taxon>
        <taxon>Pterygota</taxon>
        <taxon>Neoptera</taxon>
        <taxon>Endopterygota</taxon>
        <taxon>Coleoptera</taxon>
        <taxon>Polyphaga</taxon>
        <taxon>Cucujiformia</taxon>
        <taxon>Coccinelloidea</taxon>
        <taxon>Coccinellidae</taxon>
        <taxon>Scymninae</taxon>
        <taxon>Scymnini</taxon>
        <taxon>Cryptolaemus</taxon>
    </lineage>
</organism>
<dbReference type="Pfam" id="PF23757">
    <property type="entry name" value="TPR_HPS5_insect"/>
    <property type="match status" value="1"/>
</dbReference>
<evidence type="ECO:0000256" key="2">
    <source>
        <dbReference type="ARBA" id="ARBA00022833"/>
    </source>
</evidence>
<sequence>MNVDEMTQLFLDFIDHLNTSNEQIRMDWCYTQYINHFHWNKGYLKLKKLQPQTIDFVTKCFLEVNKDLEPACTCSFPLPSLCKTQPRYDNIGKALCENTDNPEYFLEKIPNLWLHKILKFKKISEMEENLPLILQFGYIEILKRVHKHVTYDFCDNLVELFLKLKNGNCLKCGKAFDDFHAKQIPDWEYLGLTLIQFIGADNVLKLFLSRHEDIPKDELSERFYMACMFSKVQTNDLENGEVPRDRAVELASGFMGSSDTKTEFEDCLEAFLMGKMNKMFNAHGTMKKLTCISCNYCEIVLNHPVLNQVEQLDCGHIFHAICLQYIQRVCNICFCSQ</sequence>
<dbReference type="InterPro" id="IPR056446">
    <property type="entry name" value="TPR_HPS5_insects"/>
</dbReference>
<protein>
    <recommendedName>
        <fullName evidence="4">RING-type domain-containing protein</fullName>
    </recommendedName>
</protein>
<accession>A0ABD2MHN1</accession>
<dbReference type="PROSITE" id="PS50089">
    <property type="entry name" value="ZF_RING_2"/>
    <property type="match status" value="1"/>
</dbReference>
<feature type="domain" description="RING-type" evidence="4">
    <location>
        <begin position="294"/>
        <end position="333"/>
    </location>
</feature>
<evidence type="ECO:0000259" key="4">
    <source>
        <dbReference type="PROSITE" id="PS50089"/>
    </source>
</evidence>
<dbReference type="EMBL" id="JABFTP020000001">
    <property type="protein sequence ID" value="KAL3265869.1"/>
    <property type="molecule type" value="Genomic_DNA"/>
</dbReference>
<keyword evidence="1 3" id="KW-0863">Zinc-finger</keyword>
<reference evidence="5 6" key="1">
    <citation type="journal article" date="2021" name="BMC Biol.">
        <title>Horizontally acquired antibacterial genes associated with adaptive radiation of ladybird beetles.</title>
        <authorList>
            <person name="Li H.S."/>
            <person name="Tang X.F."/>
            <person name="Huang Y.H."/>
            <person name="Xu Z.Y."/>
            <person name="Chen M.L."/>
            <person name="Du X.Y."/>
            <person name="Qiu B.Y."/>
            <person name="Chen P.T."/>
            <person name="Zhang W."/>
            <person name="Slipinski A."/>
            <person name="Escalona H.E."/>
            <person name="Waterhouse R.M."/>
            <person name="Zwick A."/>
            <person name="Pang H."/>
        </authorList>
    </citation>
    <scope>NUCLEOTIDE SEQUENCE [LARGE SCALE GENOMIC DNA]</scope>
    <source>
        <strain evidence="5">SYSU2018</strain>
    </source>
</reference>
<proteinExistence type="predicted"/>
<dbReference type="InterPro" id="IPR001841">
    <property type="entry name" value="Znf_RING"/>
</dbReference>
<keyword evidence="6" id="KW-1185">Reference proteome</keyword>